<evidence type="ECO:0000313" key="7">
    <source>
        <dbReference type="EMBL" id="HGB14710.1"/>
    </source>
</evidence>
<comment type="caution">
    <text evidence="7">The sequence shown here is derived from an EMBL/GenBank/DDBJ whole genome shotgun (WGS) entry which is preliminary data.</text>
</comment>
<dbReference type="Pfam" id="PF06835">
    <property type="entry name" value="LptC"/>
    <property type="match status" value="1"/>
</dbReference>
<dbReference type="NCBIfam" id="TIGR04409">
    <property type="entry name" value="LptC_YrbK"/>
    <property type="match status" value="1"/>
</dbReference>
<dbReference type="GO" id="GO:0030288">
    <property type="term" value="C:outer membrane-bounded periplasmic space"/>
    <property type="evidence" value="ECO:0007669"/>
    <property type="project" value="TreeGrafter"/>
</dbReference>
<keyword evidence="5 6" id="KW-0472">Membrane</keyword>
<evidence type="ECO:0000256" key="6">
    <source>
        <dbReference type="SAM" id="Phobius"/>
    </source>
</evidence>
<evidence type="ECO:0000256" key="4">
    <source>
        <dbReference type="ARBA" id="ARBA00022989"/>
    </source>
</evidence>
<dbReference type="EMBL" id="DTHB01000042">
    <property type="protein sequence ID" value="HGB14710.1"/>
    <property type="molecule type" value="Genomic_DNA"/>
</dbReference>
<protein>
    <submittedName>
        <fullName evidence="7">LPS export ABC transporter periplasmic protein LptC</fullName>
    </submittedName>
</protein>
<keyword evidence="3 6" id="KW-0812">Transmembrane</keyword>
<keyword evidence="4 6" id="KW-1133">Transmembrane helix</keyword>
<dbReference type="InterPro" id="IPR026265">
    <property type="entry name" value="LptC"/>
</dbReference>
<evidence type="ECO:0000256" key="3">
    <source>
        <dbReference type="ARBA" id="ARBA00022692"/>
    </source>
</evidence>
<dbReference type="PANTHER" id="PTHR37481:SF1">
    <property type="entry name" value="LIPOPOLYSACCHARIDE EXPORT SYSTEM PROTEIN LPTC"/>
    <property type="match status" value="1"/>
</dbReference>
<evidence type="ECO:0000256" key="2">
    <source>
        <dbReference type="ARBA" id="ARBA00022519"/>
    </source>
</evidence>
<dbReference type="GO" id="GO:0015221">
    <property type="term" value="F:lipopolysaccharide transmembrane transporter activity"/>
    <property type="evidence" value="ECO:0007669"/>
    <property type="project" value="InterPro"/>
</dbReference>
<feature type="transmembrane region" description="Helical" evidence="6">
    <location>
        <begin position="12"/>
        <end position="30"/>
    </location>
</feature>
<keyword evidence="1" id="KW-1003">Cell membrane</keyword>
<dbReference type="InterPro" id="IPR010664">
    <property type="entry name" value="LipoPS_assembly_LptC-rel"/>
</dbReference>
<evidence type="ECO:0000256" key="1">
    <source>
        <dbReference type="ARBA" id="ARBA00022475"/>
    </source>
</evidence>
<dbReference type="InterPro" id="IPR052363">
    <property type="entry name" value="LPS_export_LptC"/>
</dbReference>
<sequence>MVPRRSLFTLKKGLIIALVFLAGMTVWGLWGRRPPALPPSPSPAADSPPPSKMESLSLIEVEDGGKRWTLEAQSAEYLKERHEIRVKDIHLEFFGEGPRKLHLSCQEGLINTKEKTLLLEGQVVLQDGELTIKSEFVRYDPKERVLVAPDEVVLENPRVKIQGKGLRVELSAKRLALAHHQLTEVKVGGREWPQ</sequence>
<evidence type="ECO:0000256" key="5">
    <source>
        <dbReference type="ARBA" id="ARBA00023136"/>
    </source>
</evidence>
<proteinExistence type="predicted"/>
<gene>
    <name evidence="7" type="primary">lptC</name>
    <name evidence="7" type="ORF">ENV62_05680</name>
</gene>
<name>A0A7C3WHT2_9BACT</name>
<organism evidence="7">
    <name type="scientific">Desulfobacca acetoxidans</name>
    <dbReference type="NCBI Taxonomy" id="60893"/>
    <lineage>
        <taxon>Bacteria</taxon>
        <taxon>Pseudomonadati</taxon>
        <taxon>Thermodesulfobacteriota</taxon>
        <taxon>Desulfobaccia</taxon>
        <taxon>Desulfobaccales</taxon>
        <taxon>Desulfobaccaceae</taxon>
        <taxon>Desulfobacca</taxon>
    </lineage>
</organism>
<reference evidence="7" key="1">
    <citation type="journal article" date="2020" name="mSystems">
        <title>Genome- and Community-Level Interaction Insights into Carbon Utilization and Element Cycling Functions of Hydrothermarchaeota in Hydrothermal Sediment.</title>
        <authorList>
            <person name="Zhou Z."/>
            <person name="Liu Y."/>
            <person name="Xu W."/>
            <person name="Pan J."/>
            <person name="Luo Z.H."/>
            <person name="Li M."/>
        </authorList>
    </citation>
    <scope>NUCLEOTIDE SEQUENCE [LARGE SCALE GENOMIC DNA]</scope>
    <source>
        <strain evidence="7">SpSt-776</strain>
    </source>
</reference>
<accession>A0A7C3WHT2</accession>
<dbReference type="AlphaFoldDB" id="A0A7C3WHT2"/>
<dbReference type="Gene3D" id="2.60.450.10">
    <property type="entry name" value="Lipopolysaccharide (LPS) transport protein A like domain"/>
    <property type="match status" value="1"/>
</dbReference>
<dbReference type="GO" id="GO:0017089">
    <property type="term" value="F:glycolipid transfer activity"/>
    <property type="evidence" value="ECO:0007669"/>
    <property type="project" value="TreeGrafter"/>
</dbReference>
<dbReference type="PANTHER" id="PTHR37481">
    <property type="entry name" value="LIPOPOLYSACCHARIDE EXPORT SYSTEM PROTEIN LPTC"/>
    <property type="match status" value="1"/>
</dbReference>
<keyword evidence="2" id="KW-0997">Cell inner membrane</keyword>
<dbReference type="GO" id="GO:0005886">
    <property type="term" value="C:plasma membrane"/>
    <property type="evidence" value="ECO:0007669"/>
    <property type="project" value="InterPro"/>
</dbReference>